<evidence type="ECO:0000313" key="1">
    <source>
        <dbReference type="EMBL" id="RZG46152.1"/>
    </source>
</evidence>
<name>A0A4V2DN21_9GAMM</name>
<accession>A0A4V2DN21</accession>
<reference evidence="1 2" key="1">
    <citation type="submission" date="2019-02" db="EMBL/GenBank/DDBJ databases">
        <title>The Batch Genome Submission of Acinetobacter spp. strains.</title>
        <authorList>
            <person name="Qin J."/>
            <person name="Hu Y."/>
            <person name="Ye H."/>
            <person name="Wei L."/>
            <person name="Feng Y."/>
            <person name="Zong Z."/>
        </authorList>
    </citation>
    <scope>NUCLEOTIDE SEQUENCE [LARGE SCALE GENOMIC DNA]</scope>
    <source>
        <strain evidence="1 2">WCHAW060049</strain>
    </source>
</reference>
<evidence type="ECO:0000313" key="2">
    <source>
        <dbReference type="Proteomes" id="UP000293863"/>
    </source>
</evidence>
<comment type="caution">
    <text evidence="1">The sequence shown here is derived from an EMBL/GenBank/DDBJ whole genome shotgun (WGS) entry which is preliminary data.</text>
</comment>
<organism evidence="1 2">
    <name type="scientific">Acinetobacter wuhouensis</name>
    <dbReference type="NCBI Taxonomy" id="1879050"/>
    <lineage>
        <taxon>Bacteria</taxon>
        <taxon>Pseudomonadati</taxon>
        <taxon>Pseudomonadota</taxon>
        <taxon>Gammaproteobacteria</taxon>
        <taxon>Moraxellales</taxon>
        <taxon>Moraxellaceae</taxon>
        <taxon>Acinetobacter</taxon>
    </lineage>
</organism>
<proteinExistence type="predicted"/>
<dbReference type="EMBL" id="SGSQ01000014">
    <property type="protein sequence ID" value="RZG46152.1"/>
    <property type="molecule type" value="Genomic_DNA"/>
</dbReference>
<dbReference type="Proteomes" id="UP000293863">
    <property type="component" value="Unassembled WGS sequence"/>
</dbReference>
<sequence length="155" mass="17803">MKNDQSKKHWNISVSNYKSIYEMKRTIHFLAMFGLAVSTQLNAEIPQNALWNQDKSVAVSTQNLSKRTLVTAYVVQGVGKIKTIDLSVVKGQNLAKLGFYKTLKFEKIKTRALKWIERNDDLLQITFQTQIWQNGQRYTSSESLLFKKDGTVLTL</sequence>
<keyword evidence="2" id="KW-1185">Reference proteome</keyword>
<protein>
    <submittedName>
        <fullName evidence="1">Uncharacterized protein</fullName>
    </submittedName>
</protein>
<dbReference type="RefSeq" id="WP_130132083.1">
    <property type="nucleotide sequence ID" value="NZ_SGSQ01000014.1"/>
</dbReference>
<gene>
    <name evidence="1" type="ORF">EXU28_10285</name>
</gene>
<dbReference type="AlphaFoldDB" id="A0A4V2DN21"/>